<dbReference type="SUPFAM" id="SSF51735">
    <property type="entry name" value="NAD(P)-binding Rossmann-fold domains"/>
    <property type="match status" value="1"/>
</dbReference>
<feature type="region of interest" description="Disordered" evidence="1">
    <location>
        <begin position="282"/>
        <end position="319"/>
    </location>
</feature>
<evidence type="ECO:0000313" key="3">
    <source>
        <dbReference type="EMBL" id="ROP35393.1"/>
    </source>
</evidence>
<dbReference type="InterPro" id="IPR051604">
    <property type="entry name" value="Ergot_Alk_Oxidoreductase"/>
</dbReference>
<dbReference type="OrthoDB" id="3207931at2"/>
<name>A0A3N1GYJ2_9PSEU</name>
<dbReference type="AlphaFoldDB" id="A0A3N1GYJ2"/>
<feature type="domain" description="NAD(P)-binding" evidence="2">
    <location>
        <begin position="7"/>
        <end position="99"/>
    </location>
</feature>
<dbReference type="Gene3D" id="3.40.50.720">
    <property type="entry name" value="NAD(P)-binding Rossmann-like Domain"/>
    <property type="match status" value="1"/>
</dbReference>
<evidence type="ECO:0000313" key="4">
    <source>
        <dbReference type="Proteomes" id="UP000268727"/>
    </source>
</evidence>
<dbReference type="Proteomes" id="UP000268727">
    <property type="component" value="Unassembled WGS sequence"/>
</dbReference>
<comment type="caution">
    <text evidence="3">The sequence shown here is derived from an EMBL/GenBank/DDBJ whole genome shotgun (WGS) entry which is preliminary data.</text>
</comment>
<dbReference type="Gene3D" id="3.90.25.10">
    <property type="entry name" value="UDP-galactose 4-epimerase, domain 1"/>
    <property type="match status" value="1"/>
</dbReference>
<dbReference type="Pfam" id="PF13460">
    <property type="entry name" value="NAD_binding_10"/>
    <property type="match status" value="1"/>
</dbReference>
<organism evidence="3 4">
    <name type="scientific">Saccharothrix texasensis</name>
    <dbReference type="NCBI Taxonomy" id="103734"/>
    <lineage>
        <taxon>Bacteria</taxon>
        <taxon>Bacillati</taxon>
        <taxon>Actinomycetota</taxon>
        <taxon>Actinomycetes</taxon>
        <taxon>Pseudonocardiales</taxon>
        <taxon>Pseudonocardiaceae</taxon>
        <taxon>Saccharothrix</taxon>
    </lineage>
</organism>
<dbReference type="PANTHER" id="PTHR43162">
    <property type="match status" value="1"/>
</dbReference>
<evidence type="ECO:0000256" key="1">
    <source>
        <dbReference type="SAM" id="MobiDB-lite"/>
    </source>
</evidence>
<evidence type="ECO:0000259" key="2">
    <source>
        <dbReference type="Pfam" id="PF13460"/>
    </source>
</evidence>
<sequence>MTILVTGATGTVGRHLVTHLLAAGHEVRALSRHPETAGLPDDVEVVRGDTTDVGSLAAAFAGATAAHLINFGHGYRPLDNGDQVAAAARRAGVGRVTLLGGWAEGTLEPAVRASGLAWTQLRPLEFMANTLADWGPPLRAHGVIREPHGDRRSALVHEADIAAVAATALTTDGHAGRTYTLTGPEALTPRDKVRHLATATGRDLRFEELTPDRARALWTAEPPALQLYRVAPGGPAEKADFVLGLYANVPATGSTVTDAVERVTGRPARTFAHWAADHADAFRERAARPPRLSTRGAESTTSRPAHARARSARRSSGAG</sequence>
<protein>
    <submittedName>
        <fullName evidence="3">Uncharacterized protein YbjT (DUF2867 family)</fullName>
    </submittedName>
</protein>
<reference evidence="3 4" key="1">
    <citation type="submission" date="2018-11" db="EMBL/GenBank/DDBJ databases">
        <title>Sequencing the genomes of 1000 actinobacteria strains.</title>
        <authorList>
            <person name="Klenk H.-P."/>
        </authorList>
    </citation>
    <scope>NUCLEOTIDE SEQUENCE [LARGE SCALE GENOMIC DNA]</scope>
    <source>
        <strain evidence="3 4">DSM 44231</strain>
    </source>
</reference>
<dbReference type="EMBL" id="RJKM01000001">
    <property type="protein sequence ID" value="ROP35393.1"/>
    <property type="molecule type" value="Genomic_DNA"/>
</dbReference>
<accession>A0A3N1GYJ2</accession>
<dbReference type="PANTHER" id="PTHR43162:SF1">
    <property type="entry name" value="PRESTALK A DIFFERENTIATION PROTEIN A"/>
    <property type="match status" value="1"/>
</dbReference>
<dbReference type="RefSeq" id="WP_123741542.1">
    <property type="nucleotide sequence ID" value="NZ_RJKM01000001.1"/>
</dbReference>
<dbReference type="InterPro" id="IPR016040">
    <property type="entry name" value="NAD(P)-bd_dom"/>
</dbReference>
<proteinExistence type="predicted"/>
<dbReference type="InterPro" id="IPR036291">
    <property type="entry name" value="NAD(P)-bd_dom_sf"/>
</dbReference>
<keyword evidence="4" id="KW-1185">Reference proteome</keyword>
<gene>
    <name evidence="3" type="ORF">EDD40_0620</name>
</gene>